<evidence type="ECO:0000313" key="10">
    <source>
        <dbReference type="EMBL" id="CBZ52679.1"/>
    </source>
</evidence>
<feature type="region of interest" description="Disordered" evidence="8">
    <location>
        <begin position="978"/>
        <end position="1056"/>
    </location>
</feature>
<dbReference type="AlphaFoldDB" id="F0VG35"/>
<feature type="compositionally biased region" description="Basic and acidic residues" evidence="8">
    <location>
        <begin position="533"/>
        <end position="543"/>
    </location>
</feature>
<dbReference type="GO" id="GO:0006865">
    <property type="term" value="P:amino acid transport"/>
    <property type="evidence" value="ECO:0007669"/>
    <property type="project" value="UniProtKB-KW"/>
</dbReference>
<dbReference type="EMBL" id="LN714482">
    <property type="protein sequence ID" value="CEL66656.1"/>
    <property type="molecule type" value="Genomic_DNA"/>
</dbReference>
<feature type="compositionally biased region" description="Basic and acidic residues" evidence="8">
    <location>
        <begin position="1010"/>
        <end position="1023"/>
    </location>
</feature>
<feature type="compositionally biased region" description="Basic and acidic residues" evidence="8">
    <location>
        <begin position="978"/>
        <end position="993"/>
    </location>
</feature>
<dbReference type="PANTHER" id="PTHR20772">
    <property type="entry name" value="PROTEIN FMP42"/>
    <property type="match status" value="1"/>
</dbReference>
<dbReference type="RefSeq" id="XP_003882711.1">
    <property type="nucleotide sequence ID" value="XM_003882662.1"/>
</dbReference>
<dbReference type="PANTHER" id="PTHR20772:SF2">
    <property type="entry name" value="PROTEIN FMP42"/>
    <property type="match status" value="1"/>
</dbReference>
<keyword evidence="5" id="KW-0029">Amino-acid transport</keyword>
<comment type="similarity">
    <text evidence="2">Belongs to the SLC43A transporter (TC 2.A.1.44) family.</text>
</comment>
<feature type="transmembrane region" description="Helical" evidence="9">
    <location>
        <begin position="819"/>
        <end position="837"/>
    </location>
</feature>
<feature type="region of interest" description="Disordered" evidence="8">
    <location>
        <begin position="619"/>
        <end position="674"/>
    </location>
</feature>
<evidence type="ECO:0000256" key="1">
    <source>
        <dbReference type="ARBA" id="ARBA00004141"/>
    </source>
</evidence>
<dbReference type="OrthoDB" id="329468at2759"/>
<reference evidence="10" key="2">
    <citation type="submission" date="2011-03" db="EMBL/GenBank/DDBJ databases">
        <title>Comparative genomics and transcriptomics of Neospora caninum and Toxoplasma gondii.</title>
        <authorList>
            <person name="Reid A.J."/>
            <person name="Sohal A."/>
            <person name="Harris D."/>
            <person name="Quail M."/>
            <person name="Sanders M."/>
            <person name="Berriman M."/>
            <person name="Wastling J.M."/>
            <person name="Pain A."/>
        </authorList>
    </citation>
    <scope>NUCLEOTIDE SEQUENCE</scope>
    <source>
        <strain evidence="10">Liverpool</strain>
    </source>
</reference>
<feature type="transmembrane region" description="Helical" evidence="9">
    <location>
        <begin position="492"/>
        <end position="518"/>
    </location>
</feature>
<feature type="transmembrane region" description="Helical" evidence="9">
    <location>
        <begin position="304"/>
        <end position="323"/>
    </location>
</feature>
<dbReference type="Proteomes" id="UP000007494">
    <property type="component" value="Chromosome VIIb"/>
</dbReference>
<accession>F0VG35</accession>
<dbReference type="GO" id="GO:0016020">
    <property type="term" value="C:membrane"/>
    <property type="evidence" value="ECO:0007669"/>
    <property type="project" value="UniProtKB-SubCell"/>
</dbReference>
<feature type="region of interest" description="Disordered" evidence="8">
    <location>
        <begin position="582"/>
        <end position="601"/>
    </location>
</feature>
<evidence type="ECO:0000256" key="7">
    <source>
        <dbReference type="ARBA" id="ARBA00023136"/>
    </source>
</evidence>
<feature type="region of interest" description="Disordered" evidence="8">
    <location>
        <begin position="104"/>
        <end position="147"/>
    </location>
</feature>
<gene>
    <name evidence="11" type="ORF">BN1204_024670</name>
    <name evidence="10" type="ORF">NCLIV_024670</name>
</gene>
<evidence type="ECO:0000256" key="2">
    <source>
        <dbReference type="ARBA" id="ARBA00006595"/>
    </source>
</evidence>
<organism evidence="10 12">
    <name type="scientific">Neospora caninum (strain Liverpool)</name>
    <dbReference type="NCBI Taxonomy" id="572307"/>
    <lineage>
        <taxon>Eukaryota</taxon>
        <taxon>Sar</taxon>
        <taxon>Alveolata</taxon>
        <taxon>Apicomplexa</taxon>
        <taxon>Conoidasida</taxon>
        <taxon>Coccidia</taxon>
        <taxon>Eucoccidiorida</taxon>
        <taxon>Eimeriorina</taxon>
        <taxon>Sarcocystidae</taxon>
        <taxon>Neospora</taxon>
    </lineage>
</organism>
<feature type="region of interest" description="Disordered" evidence="8">
    <location>
        <begin position="716"/>
        <end position="742"/>
    </location>
</feature>
<evidence type="ECO:0000313" key="12">
    <source>
        <dbReference type="Proteomes" id="UP000007494"/>
    </source>
</evidence>
<dbReference type="OMA" id="VFCYVEN"/>
<protein>
    <submittedName>
        <fullName evidence="10 11">Major facilitator superfamily domain-containing protein</fullName>
    </submittedName>
</protein>
<dbReference type="GeneID" id="13445003"/>
<evidence type="ECO:0000313" key="11">
    <source>
        <dbReference type="EMBL" id="CEL66656.1"/>
    </source>
</evidence>
<dbReference type="InterPro" id="IPR011701">
    <property type="entry name" value="MFS"/>
</dbReference>
<feature type="region of interest" description="Disordered" evidence="8">
    <location>
        <begin position="1"/>
        <end position="70"/>
    </location>
</feature>
<dbReference type="Gene3D" id="1.20.1250.20">
    <property type="entry name" value="MFS general substrate transporter like domains"/>
    <property type="match status" value="1"/>
</dbReference>
<sequence length="1056" mass="113400">MEGSPRRSVPEASTPGARNLPLSQTARLRETGCELASPASSPRNPRRVTLLGVQGATEPENDGGGAATKTPVSVHPTAALAAGLFLAANPARTHNSLRGSITAAAVTSPRERPSCSEASPPTRDGSRRSAFSVSTDFPRAPISRGHSQDEAEYVFDDRGISSCGSTQLDADDAHCPFQALGGRGAAAARVSCGASTSTGEDCRLYDSGEALGFSPVSASRYVSAQVVVRRRPGGTQRGPGDGADSAASAQLGDRDAAGVPPYMHIDAFPQVTDTENFDHDDLPGAEVVLGSHHPSTPFGLMKEILVAIYMVYAFLTGCVYFGWPSLACMLYKSGAYSWVCEKDENGNYVDDLRGTTEADEPNGEPKYYICDNQDVAVSPLFTICYVTQTLMSVVAGTLLDHVSPKKTAMLGQTLTGIGWLLLACSSERFPAYVASMVFIGLGADTGYLPTLLIATLFPGKRATVITLLGTANTSSFAVPLLLAMLWNNVLSSWTFSQICILYLCAGPVFCFILAALFIPWRAYGKPLPGSEAPQRELEKDCKGNKLSGRNADVHWTDKARGREDAGKRDSLCEGVAPGATRGSFLSRSKTGRRTGNWPGPTSFLQRLLRSLQRLVGLRKSERNGVRAGPDEDGKREHREGGEASLGIRSDHAVGTTREDEGYPGGRRLGETGEDLEGGTGCHFMTCEECADAPLELAPVTEPEKRASTRWRACWANRGSRSGEKDPERLPESGEKLVRDGRSSVGPCCHRGNQVHRADDAPAVVALQVEERSCGVAGEPSFVSQLCSSHFVCIALYWSCQAVATSFFQTAASRLFTTRVVDFMDFALSFSFIPCVLLGKTVDIFGPFPVLILINTAGALVYFLSIVGQSFFPTGANGVHYMAVICFCVYVSIDSEQVFCYVENTFSSRHFGKLSGLALTVGGIISLGSIPLYENVTIRLLKGDALPVAWSIAVVLSVVYVMLGCMWRVRRRNPRAFHSHDDAVPVSRDSEARKQASRVGDQLSLTQTGKTKVEQSDEAERSVEDEGVAEMQKKREMGNQVRSTFGAPRAGFPALPS</sequence>
<keyword evidence="6 9" id="KW-1133">Transmembrane helix</keyword>
<keyword evidence="3" id="KW-0813">Transport</keyword>
<feature type="transmembrane region" description="Helical" evidence="9">
    <location>
        <begin position="944"/>
        <end position="966"/>
    </location>
</feature>
<keyword evidence="12" id="KW-1185">Reference proteome</keyword>
<dbReference type="VEuPathDB" id="ToxoDB:NCLIV_024670"/>
<evidence type="ECO:0000256" key="6">
    <source>
        <dbReference type="ARBA" id="ARBA00022989"/>
    </source>
</evidence>
<evidence type="ECO:0000256" key="3">
    <source>
        <dbReference type="ARBA" id="ARBA00022448"/>
    </source>
</evidence>
<name>F0VG35_NEOCL</name>
<dbReference type="InParanoid" id="F0VG35"/>
<feature type="region of interest" description="Disordered" evidence="8">
    <location>
        <begin position="529"/>
        <end position="574"/>
    </location>
</feature>
<feature type="compositionally biased region" description="Basic and acidic residues" evidence="8">
    <location>
        <begin position="619"/>
        <end position="641"/>
    </location>
</feature>
<feature type="transmembrane region" description="Helical" evidence="9">
    <location>
        <begin position="877"/>
        <end position="901"/>
    </location>
</feature>
<feature type="compositionally biased region" description="Basic and acidic residues" evidence="8">
    <location>
        <begin position="648"/>
        <end position="660"/>
    </location>
</feature>
<comment type="subcellular location">
    <subcellularLocation>
        <location evidence="1">Membrane</location>
        <topology evidence="1">Multi-pass membrane protein</topology>
    </subcellularLocation>
</comment>
<feature type="compositionally biased region" description="Basic and acidic residues" evidence="8">
    <location>
        <begin position="720"/>
        <end position="741"/>
    </location>
</feature>
<feature type="transmembrane region" description="Helical" evidence="9">
    <location>
        <begin position="913"/>
        <end position="932"/>
    </location>
</feature>
<evidence type="ECO:0000256" key="4">
    <source>
        <dbReference type="ARBA" id="ARBA00022692"/>
    </source>
</evidence>
<dbReference type="InterPro" id="IPR036259">
    <property type="entry name" value="MFS_trans_sf"/>
</dbReference>
<evidence type="ECO:0000256" key="5">
    <source>
        <dbReference type="ARBA" id="ARBA00022970"/>
    </source>
</evidence>
<feature type="compositionally biased region" description="Basic and acidic residues" evidence="8">
    <location>
        <begin position="551"/>
        <end position="571"/>
    </location>
</feature>
<dbReference type="GO" id="GO:0022857">
    <property type="term" value="F:transmembrane transporter activity"/>
    <property type="evidence" value="ECO:0007669"/>
    <property type="project" value="InterPro"/>
</dbReference>
<reference evidence="10" key="1">
    <citation type="submission" date="2011-02" db="EMBL/GenBank/DDBJ databases">
        <authorList>
            <person name="Aslett M."/>
        </authorList>
    </citation>
    <scope>NUCLEOTIDE SEQUENCE</scope>
    <source>
        <strain evidence="10">Liverpool</strain>
    </source>
</reference>
<keyword evidence="4 9" id="KW-0812">Transmembrane</keyword>
<dbReference type="Pfam" id="PF07690">
    <property type="entry name" value="MFS_1"/>
    <property type="match status" value="1"/>
</dbReference>
<dbReference type="EMBL" id="FR823389">
    <property type="protein sequence ID" value="CBZ52679.1"/>
    <property type="molecule type" value="Genomic_DNA"/>
</dbReference>
<evidence type="ECO:0000256" key="8">
    <source>
        <dbReference type="SAM" id="MobiDB-lite"/>
    </source>
</evidence>
<evidence type="ECO:0000256" key="9">
    <source>
        <dbReference type="SAM" id="Phobius"/>
    </source>
</evidence>
<feature type="transmembrane region" description="Helical" evidence="9">
    <location>
        <begin position="464"/>
        <end position="486"/>
    </location>
</feature>
<dbReference type="InterPro" id="IPR052599">
    <property type="entry name" value="SLC43A_AATransporter"/>
</dbReference>
<dbReference type="eggNOG" id="ENOG502RSWB">
    <property type="taxonomic scope" value="Eukaryota"/>
</dbReference>
<feature type="transmembrane region" description="Helical" evidence="9">
    <location>
        <begin position="849"/>
        <end position="871"/>
    </location>
</feature>
<keyword evidence="7 9" id="KW-0472">Membrane</keyword>
<dbReference type="SUPFAM" id="SSF103473">
    <property type="entry name" value="MFS general substrate transporter"/>
    <property type="match status" value="1"/>
</dbReference>
<reference evidence="12" key="3">
    <citation type="journal article" date="2012" name="PLoS Pathog.">
        <title>Comparative genomics of the apicomplexan parasites Toxoplasma gondii and Neospora caninum: Coccidia differing in host range and transmission strategy.</title>
        <authorList>
            <person name="Reid A.J."/>
            <person name="Vermont S.J."/>
            <person name="Cotton J.A."/>
            <person name="Harris D."/>
            <person name="Hill-Cawthorne G.A."/>
            <person name="Konen-Waisman S."/>
            <person name="Latham S.M."/>
            <person name="Mourier T."/>
            <person name="Norton R."/>
            <person name="Quail M.A."/>
            <person name="Sanders M."/>
            <person name="Shanmugam D."/>
            <person name="Sohal A."/>
            <person name="Wasmuth J.D."/>
            <person name="Brunk B."/>
            <person name="Grigg M.E."/>
            <person name="Howard J.C."/>
            <person name="Parkinson J."/>
            <person name="Roos D.S."/>
            <person name="Trees A.J."/>
            <person name="Berriman M."/>
            <person name="Pain A."/>
            <person name="Wastling J.M."/>
        </authorList>
    </citation>
    <scope>NUCLEOTIDE SEQUENCE [LARGE SCALE GENOMIC DNA]</scope>
    <source>
        <strain evidence="12">Liverpool</strain>
    </source>
</reference>
<proteinExistence type="inferred from homology"/>
<feature type="region of interest" description="Disordered" evidence="8">
    <location>
        <begin position="230"/>
        <end position="251"/>
    </location>
</feature>
<reference evidence="11" key="4">
    <citation type="journal article" date="2015" name="PLoS ONE">
        <title>Comprehensive Evaluation of Toxoplasma gondii VEG and Neospora caninum LIV Genomes with Tachyzoite Stage Transcriptome and Proteome Defines Novel Transcript Features.</title>
        <authorList>
            <person name="Ramaprasad A."/>
            <person name="Mourier T."/>
            <person name="Naeem R."/>
            <person name="Malas T.B."/>
            <person name="Moussa E."/>
            <person name="Panigrahi A."/>
            <person name="Vermont S.J."/>
            <person name="Otto T.D."/>
            <person name="Wastling J."/>
            <person name="Pain A."/>
        </authorList>
    </citation>
    <scope>NUCLEOTIDE SEQUENCE</scope>
    <source>
        <strain evidence="11">Liverpool</strain>
    </source>
</reference>
<feature type="transmembrane region" description="Helical" evidence="9">
    <location>
        <begin position="429"/>
        <end position="457"/>
    </location>
</feature>